<evidence type="ECO:0000256" key="2">
    <source>
        <dbReference type="SAM" id="SignalP"/>
    </source>
</evidence>
<keyword evidence="2" id="KW-0732">Signal</keyword>
<feature type="compositionally biased region" description="Polar residues" evidence="1">
    <location>
        <begin position="121"/>
        <end position="130"/>
    </location>
</feature>
<reference evidence="3 4" key="1">
    <citation type="journal article" date="2019" name="Commun. Biol.">
        <title>The bagworm genome reveals a unique fibroin gene that provides high tensile strength.</title>
        <authorList>
            <person name="Kono N."/>
            <person name="Nakamura H."/>
            <person name="Ohtoshi R."/>
            <person name="Tomita M."/>
            <person name="Numata K."/>
            <person name="Arakawa K."/>
        </authorList>
    </citation>
    <scope>NUCLEOTIDE SEQUENCE [LARGE SCALE GENOMIC DNA]</scope>
</reference>
<evidence type="ECO:0000313" key="3">
    <source>
        <dbReference type="EMBL" id="GBP34216.1"/>
    </source>
</evidence>
<name>A0A4C1V707_EUMVA</name>
<protein>
    <recommendedName>
        <fullName evidence="5">ATP-dependent DNA helicase</fullName>
    </recommendedName>
</protein>
<sequence>MFGGLNVLLFADLMQLPPVRGNQIFDHPARMVPATHLWRLFSFIELKDNMKQKGCDKKQKEAGRPGCLGGIDKKLAEKEERVRQRRLEEEKKVKQRELLAVAPTSSIDSLECLENSDEEQISNSELSTQIPCPEKSSERGKRKVS</sequence>
<evidence type="ECO:0000256" key="1">
    <source>
        <dbReference type="SAM" id="MobiDB-lite"/>
    </source>
</evidence>
<dbReference type="Proteomes" id="UP000299102">
    <property type="component" value="Unassembled WGS sequence"/>
</dbReference>
<feature type="region of interest" description="Disordered" evidence="1">
    <location>
        <begin position="110"/>
        <end position="145"/>
    </location>
</feature>
<proteinExistence type="predicted"/>
<accession>A0A4C1V707</accession>
<organism evidence="3 4">
    <name type="scientific">Eumeta variegata</name>
    <name type="common">Bagworm moth</name>
    <name type="synonym">Eumeta japonica</name>
    <dbReference type="NCBI Taxonomy" id="151549"/>
    <lineage>
        <taxon>Eukaryota</taxon>
        <taxon>Metazoa</taxon>
        <taxon>Ecdysozoa</taxon>
        <taxon>Arthropoda</taxon>
        <taxon>Hexapoda</taxon>
        <taxon>Insecta</taxon>
        <taxon>Pterygota</taxon>
        <taxon>Neoptera</taxon>
        <taxon>Endopterygota</taxon>
        <taxon>Lepidoptera</taxon>
        <taxon>Glossata</taxon>
        <taxon>Ditrysia</taxon>
        <taxon>Tineoidea</taxon>
        <taxon>Psychidae</taxon>
        <taxon>Oiketicinae</taxon>
        <taxon>Eumeta</taxon>
    </lineage>
</organism>
<keyword evidence="4" id="KW-1185">Reference proteome</keyword>
<evidence type="ECO:0008006" key="5">
    <source>
        <dbReference type="Google" id="ProtNLM"/>
    </source>
</evidence>
<evidence type="ECO:0000313" key="4">
    <source>
        <dbReference type="Proteomes" id="UP000299102"/>
    </source>
</evidence>
<feature type="signal peptide" evidence="2">
    <location>
        <begin position="1"/>
        <end position="21"/>
    </location>
</feature>
<gene>
    <name evidence="3" type="ORF">EVAR_30769_1</name>
</gene>
<dbReference type="EMBL" id="BGZK01000285">
    <property type="protein sequence ID" value="GBP34216.1"/>
    <property type="molecule type" value="Genomic_DNA"/>
</dbReference>
<dbReference type="AlphaFoldDB" id="A0A4C1V707"/>
<feature type="chain" id="PRO_5020040861" description="ATP-dependent DNA helicase" evidence="2">
    <location>
        <begin position="22"/>
        <end position="145"/>
    </location>
</feature>
<dbReference type="OrthoDB" id="6432113at2759"/>
<comment type="caution">
    <text evidence="3">The sequence shown here is derived from an EMBL/GenBank/DDBJ whole genome shotgun (WGS) entry which is preliminary data.</text>
</comment>